<comment type="caution">
    <text evidence="1">The sequence shown here is derived from an EMBL/GenBank/DDBJ whole genome shotgun (WGS) entry which is preliminary data.</text>
</comment>
<reference evidence="1 2" key="1">
    <citation type="journal article" date="2022" name="bioRxiv">
        <title>The genome of the oomycete Peronosclerospora sorghi, a cosmopolitan pathogen of maize and sorghum, is inflated with dispersed pseudogenes.</title>
        <authorList>
            <person name="Fletcher K."/>
            <person name="Martin F."/>
            <person name="Isakeit T."/>
            <person name="Cavanaugh K."/>
            <person name="Magill C."/>
            <person name="Michelmore R."/>
        </authorList>
    </citation>
    <scope>NUCLEOTIDE SEQUENCE [LARGE SCALE GENOMIC DNA]</scope>
    <source>
        <strain evidence="1">P6</strain>
    </source>
</reference>
<protein>
    <submittedName>
        <fullName evidence="1">Uncharacterized protein</fullName>
    </submittedName>
</protein>
<evidence type="ECO:0000313" key="1">
    <source>
        <dbReference type="EMBL" id="KAI9913062.1"/>
    </source>
</evidence>
<organism evidence="1 2">
    <name type="scientific">Peronosclerospora sorghi</name>
    <dbReference type="NCBI Taxonomy" id="230839"/>
    <lineage>
        <taxon>Eukaryota</taxon>
        <taxon>Sar</taxon>
        <taxon>Stramenopiles</taxon>
        <taxon>Oomycota</taxon>
        <taxon>Peronosporomycetes</taxon>
        <taxon>Peronosporales</taxon>
        <taxon>Peronosporaceae</taxon>
        <taxon>Peronosclerospora</taxon>
    </lineage>
</organism>
<dbReference type="EMBL" id="CM047583">
    <property type="protein sequence ID" value="KAI9913062.1"/>
    <property type="molecule type" value="Genomic_DNA"/>
</dbReference>
<gene>
    <name evidence="1" type="ORF">PsorP6_005315</name>
</gene>
<keyword evidence="2" id="KW-1185">Reference proteome</keyword>
<sequence>MHKSLLKRQMDLNSASARDLQRLPGVGSVIARLVIASRPFSTLEDLRGVKGIGPAKFAAIQAQNLVYVDENAGKCSVNRSKIDLNVASSVELKQLRGVGPVLAQRIIEARPFYRKEDLLAVNGIGATSYGKLQSSVHVGLADSSQQQGNDNANDMWDETPFHPKQDFDDCREVAHGVRGSVFSRRRHEESNRALLVASWNIRNLSRKKDIVLLQRIAEVLGEFDLVALQEVRDLIVLKRLKTMLPGWDYVASDPVGRTSPETKKRTERYAFFFRRCMVRLVGKLSLMEDKKNVLGRLPCVATFQATNESSVADLELTLMNIHVSFGEKERRDNEIMEINHLANELNASASSQRKVMVLGDFNLSPQDILGRTGSHRMALIRAPLSTTVFGKLYDNIWLERNDFRSSMDLNQQHQLRVASGVLRIDWRYYPSSKSNRLSMPHAMDPILPRLQRYISRVQCGYELSDHCPVWVAFAAASVLSEGE</sequence>
<name>A0ACC0W3N0_9STRA</name>
<accession>A0ACC0W3N0</accession>
<dbReference type="Proteomes" id="UP001163321">
    <property type="component" value="Chromosome 4"/>
</dbReference>
<proteinExistence type="predicted"/>
<evidence type="ECO:0000313" key="2">
    <source>
        <dbReference type="Proteomes" id="UP001163321"/>
    </source>
</evidence>